<protein>
    <recommendedName>
        <fullName evidence="1">Glyoxalase-like domain-containing protein</fullName>
    </recommendedName>
</protein>
<gene>
    <name evidence="2" type="ORF">JOE69_002445</name>
</gene>
<feature type="domain" description="Glyoxalase-like" evidence="1">
    <location>
        <begin position="6"/>
        <end position="144"/>
    </location>
</feature>
<organism evidence="2 3">
    <name type="scientific">Arthrobacter russicus</name>
    <dbReference type="NCBI Taxonomy" id="172040"/>
    <lineage>
        <taxon>Bacteria</taxon>
        <taxon>Bacillati</taxon>
        <taxon>Actinomycetota</taxon>
        <taxon>Actinomycetes</taxon>
        <taxon>Micrococcales</taxon>
        <taxon>Micrococcaceae</taxon>
        <taxon>Arthrobacter</taxon>
    </lineage>
</organism>
<dbReference type="SUPFAM" id="SSF54593">
    <property type="entry name" value="Glyoxalase/Bleomycin resistance protein/Dihydroxybiphenyl dioxygenase"/>
    <property type="match status" value="1"/>
</dbReference>
<dbReference type="Proteomes" id="UP001185069">
    <property type="component" value="Unassembled WGS sequence"/>
</dbReference>
<keyword evidence="3" id="KW-1185">Reference proteome</keyword>
<dbReference type="InterPro" id="IPR029068">
    <property type="entry name" value="Glyas_Bleomycin-R_OHBP_Dase"/>
</dbReference>
<dbReference type="PANTHER" id="PTHR35908:SF1">
    <property type="entry name" value="CONSERVED PROTEIN"/>
    <property type="match status" value="1"/>
</dbReference>
<evidence type="ECO:0000259" key="1">
    <source>
        <dbReference type="Pfam" id="PF18029"/>
    </source>
</evidence>
<comment type="caution">
    <text evidence="2">The sequence shown here is derived from an EMBL/GenBank/DDBJ whole genome shotgun (WGS) entry which is preliminary data.</text>
</comment>
<proteinExistence type="predicted"/>
<dbReference type="EMBL" id="JAVDQF010000001">
    <property type="protein sequence ID" value="MDR6270207.1"/>
    <property type="molecule type" value="Genomic_DNA"/>
</dbReference>
<dbReference type="Pfam" id="PF18029">
    <property type="entry name" value="Glyoxalase_6"/>
    <property type="match status" value="1"/>
</dbReference>
<name>A0ABU1JCP7_9MICC</name>
<evidence type="ECO:0000313" key="2">
    <source>
        <dbReference type="EMBL" id="MDR6270207.1"/>
    </source>
</evidence>
<dbReference type="InterPro" id="IPR041581">
    <property type="entry name" value="Glyoxalase_6"/>
</dbReference>
<dbReference type="Gene3D" id="3.10.180.10">
    <property type="entry name" value="2,3-Dihydroxybiphenyl 1,2-Dioxygenase, domain 1"/>
    <property type="match status" value="1"/>
</dbReference>
<dbReference type="PANTHER" id="PTHR35908">
    <property type="entry name" value="HYPOTHETICAL FUSION PROTEIN"/>
    <property type="match status" value="1"/>
</dbReference>
<reference evidence="2 3" key="1">
    <citation type="submission" date="2023-07" db="EMBL/GenBank/DDBJ databases">
        <title>Sequencing the genomes of 1000 actinobacteria strains.</title>
        <authorList>
            <person name="Klenk H.-P."/>
        </authorList>
    </citation>
    <scope>NUCLEOTIDE SEQUENCE [LARGE SCALE GENOMIC DNA]</scope>
    <source>
        <strain evidence="2 3">DSM 14555</strain>
    </source>
</reference>
<accession>A0ABU1JCP7</accession>
<evidence type="ECO:0000313" key="3">
    <source>
        <dbReference type="Proteomes" id="UP001185069"/>
    </source>
</evidence>
<dbReference type="RefSeq" id="WP_309799117.1">
    <property type="nucleotide sequence ID" value="NZ_BAAAHY010000005.1"/>
</dbReference>
<sequence length="145" mass="16127">MTYSVQIAVDAQHPHDQADWWAETLGWQVEPSNEEFIRSMIAQGFATEDQTALHRGVLVWKDGAAIRKPGDAGPNPAERMLFQTAPEAKQVKNRVHLDIRLAGDDKDAVRAQLEARGASFLWAASQGPHNWYTMADPEGNEFCIG</sequence>